<gene>
    <name evidence="8" type="ORF">LVJ82_08905</name>
</gene>
<keyword evidence="4" id="KW-0963">Cytoplasm</keyword>
<evidence type="ECO:0000313" key="8">
    <source>
        <dbReference type="EMBL" id="UOO91068.1"/>
    </source>
</evidence>
<protein>
    <recommendedName>
        <fullName evidence="3">L-threonylcarbamoyladenylate synthase</fullName>
        <ecNumber evidence="3">2.7.7.87</ecNumber>
    </recommendedName>
</protein>
<dbReference type="Pfam" id="PF01300">
    <property type="entry name" value="Sua5_yciO_yrdC"/>
    <property type="match status" value="1"/>
</dbReference>
<feature type="domain" description="YrdC-like" evidence="7">
    <location>
        <begin position="19"/>
        <end position="199"/>
    </location>
</feature>
<dbReference type="Gene3D" id="3.90.870.10">
    <property type="entry name" value="DHBP synthase"/>
    <property type="match status" value="1"/>
</dbReference>
<evidence type="ECO:0000256" key="4">
    <source>
        <dbReference type="ARBA" id="ARBA00022490"/>
    </source>
</evidence>
<evidence type="ECO:0000256" key="3">
    <source>
        <dbReference type="ARBA" id="ARBA00012584"/>
    </source>
</evidence>
<name>A0ABY4E997_9NEIS</name>
<dbReference type="EMBL" id="CP091511">
    <property type="protein sequence ID" value="UOO91068.1"/>
    <property type="molecule type" value="Genomic_DNA"/>
</dbReference>
<evidence type="ECO:0000256" key="2">
    <source>
        <dbReference type="ARBA" id="ARBA00007663"/>
    </source>
</evidence>
<evidence type="ECO:0000259" key="7">
    <source>
        <dbReference type="PROSITE" id="PS51163"/>
    </source>
</evidence>
<comment type="catalytic activity">
    <reaction evidence="6">
        <text>L-threonine + hydrogencarbonate + ATP = L-threonylcarbamoyladenylate + diphosphate + H2O</text>
        <dbReference type="Rhea" id="RHEA:36407"/>
        <dbReference type="ChEBI" id="CHEBI:15377"/>
        <dbReference type="ChEBI" id="CHEBI:17544"/>
        <dbReference type="ChEBI" id="CHEBI:30616"/>
        <dbReference type="ChEBI" id="CHEBI:33019"/>
        <dbReference type="ChEBI" id="CHEBI:57926"/>
        <dbReference type="ChEBI" id="CHEBI:73682"/>
        <dbReference type="EC" id="2.7.7.87"/>
    </reaction>
</comment>
<evidence type="ECO:0000256" key="5">
    <source>
        <dbReference type="ARBA" id="ARBA00022679"/>
    </source>
</evidence>
<comment type="similarity">
    <text evidence="2">Belongs to the SUA5 family.</text>
</comment>
<organism evidence="8 9">
    <name type="scientific">Vitreoscilla massiliensis</name>
    <dbReference type="NCBI Taxonomy" id="1689272"/>
    <lineage>
        <taxon>Bacteria</taxon>
        <taxon>Pseudomonadati</taxon>
        <taxon>Pseudomonadota</taxon>
        <taxon>Betaproteobacteria</taxon>
        <taxon>Neisseriales</taxon>
        <taxon>Neisseriaceae</taxon>
        <taxon>Vitreoscilla</taxon>
    </lineage>
</organism>
<comment type="subcellular location">
    <subcellularLocation>
        <location evidence="1">Cytoplasm</location>
    </subcellularLocation>
</comment>
<evidence type="ECO:0000256" key="6">
    <source>
        <dbReference type="ARBA" id="ARBA00048366"/>
    </source>
</evidence>
<reference evidence="8 9" key="1">
    <citation type="journal article" date="2022" name="Res Sq">
        <title>Evolution of multicellular longitudinally dividing oral cavity symbionts (Neisseriaceae).</title>
        <authorList>
            <person name="Nyongesa S."/>
            <person name="Weber P."/>
            <person name="Bernet E."/>
            <person name="Pullido F."/>
            <person name="Nieckarz M."/>
            <person name="Delaby M."/>
            <person name="Nieves C."/>
            <person name="Viehboeck T."/>
            <person name="Krause N."/>
            <person name="Rivera-Millot A."/>
            <person name="Nakamura A."/>
            <person name="Vischer N."/>
            <person name="VanNieuwenhze M."/>
            <person name="Brun Y."/>
            <person name="Cava F."/>
            <person name="Bulgheresi S."/>
            <person name="Veyrier F."/>
        </authorList>
    </citation>
    <scope>NUCLEOTIDE SEQUENCE [LARGE SCALE GENOMIC DNA]</scope>
    <source>
        <strain evidence="8 9">SN4</strain>
    </source>
</reference>
<dbReference type="Proteomes" id="UP000832011">
    <property type="component" value="Chromosome"/>
</dbReference>
<evidence type="ECO:0000256" key="1">
    <source>
        <dbReference type="ARBA" id="ARBA00004496"/>
    </source>
</evidence>
<dbReference type="RefSeq" id="WP_234332992.1">
    <property type="nucleotide sequence ID" value="NZ_CABKVG010000006.1"/>
</dbReference>
<proteinExistence type="inferred from homology"/>
<sequence>MKRFTGRLNNMYTHRIMGATEQRRLKTHLKRGGVIAYACEACFGLGCLPNNQRGLRRVMAIKQRPQSKGLIVIGDSLTRLQPLLKPLTAAQTEQVNSAWPAAKTFIIRSSDKVSPLLRGNGRNKLAVRVPAHDDARLLSKLAASPLVSTSCNRSGKRFCTSTREVKRQFGRQVMVITGCIGKNKNPSQIYDLDSGRRLR</sequence>
<keyword evidence="5" id="KW-0808">Transferase</keyword>
<dbReference type="InterPro" id="IPR006070">
    <property type="entry name" value="Sua5-like_dom"/>
</dbReference>
<dbReference type="PANTHER" id="PTHR17490">
    <property type="entry name" value="SUA5"/>
    <property type="match status" value="1"/>
</dbReference>
<dbReference type="SUPFAM" id="SSF55821">
    <property type="entry name" value="YrdC/RibB"/>
    <property type="match status" value="1"/>
</dbReference>
<dbReference type="EC" id="2.7.7.87" evidence="3"/>
<dbReference type="PROSITE" id="PS51163">
    <property type="entry name" value="YRDC"/>
    <property type="match status" value="1"/>
</dbReference>
<keyword evidence="9" id="KW-1185">Reference proteome</keyword>
<dbReference type="PANTHER" id="PTHR17490:SF18">
    <property type="entry name" value="THREONYLCARBAMOYL-AMP SYNTHASE"/>
    <property type="match status" value="1"/>
</dbReference>
<evidence type="ECO:0000313" key="9">
    <source>
        <dbReference type="Proteomes" id="UP000832011"/>
    </source>
</evidence>
<accession>A0ABY4E997</accession>
<dbReference type="InterPro" id="IPR017945">
    <property type="entry name" value="DHBP_synth_RibB-like_a/b_dom"/>
</dbReference>
<dbReference type="InterPro" id="IPR050156">
    <property type="entry name" value="TC-AMP_synthase_SUA5"/>
</dbReference>